<evidence type="ECO:0000256" key="2">
    <source>
        <dbReference type="SAM" id="SignalP"/>
    </source>
</evidence>
<keyword evidence="2" id="KW-0732">Signal</keyword>
<dbReference type="HOGENOM" id="CLU_043050_0_0_1"/>
<sequence>MWLLKVLLFLIMVNFGAMTEIPMCGSQSSSSQTSHGCTMTYTPYMAPQIGPTSTVYGAIMTTYFYVVDCHYCTVTNHEQNPAPQGPFTTKTTSSMLTVTRVECMPETTAITRRAYRGYEEVEQAHTRTASTNKLTGGGLTHHLRRSSSAVTGALLELATTISNNSPDIRLLTGPSQESLTEIMSALFALNVADSGMNLTSACQQVTTTEVSYRLLESDFNPDQVKGLICWISANGYSFNSTRAAIISALQAAIYGLEVTDAFTSNRTEICGHLDLFNSIGGFLGINTKQYQDIVCGGISSETTTPTPYPRPQSLPTVGPSASTGSPWASANSSLTGGNATKWELTSTSWNSSGTAFATGNPLASTGAPWVSGNATTWESPSWNFSVTAFATGNPVASTGCSWVSGNSSFVVENVTTWGPPISYTGSVMSWPVNWTEPSATMGSVVASSTLVALNETELRARTPPSPTAKPFYPAVSTRTRHSVFKRY</sequence>
<evidence type="ECO:0000256" key="1">
    <source>
        <dbReference type="SAM" id="MobiDB-lite"/>
    </source>
</evidence>
<feature type="compositionally biased region" description="Polar residues" evidence="1">
    <location>
        <begin position="313"/>
        <end position="332"/>
    </location>
</feature>
<feature type="chain" id="PRO_5002254636" description="Chitin-binding type-3 domain-containing protein" evidence="2">
    <location>
        <begin position="19"/>
        <end position="487"/>
    </location>
</feature>
<dbReference type="AlphaFoldDB" id="A0A0D2BMN0"/>
<name>A0A0D2BMN0_9EURO</name>
<accession>A0A0D2BMN0</accession>
<dbReference type="VEuPathDB" id="FungiDB:PV08_00768"/>
<feature type="signal peptide" evidence="2">
    <location>
        <begin position="1"/>
        <end position="18"/>
    </location>
</feature>
<feature type="region of interest" description="Disordered" evidence="1">
    <location>
        <begin position="302"/>
        <end position="332"/>
    </location>
</feature>
<dbReference type="GeneID" id="27327851"/>
<dbReference type="Proteomes" id="UP000053328">
    <property type="component" value="Unassembled WGS sequence"/>
</dbReference>
<dbReference type="RefSeq" id="XP_016240409.1">
    <property type="nucleotide sequence ID" value="XM_016375133.1"/>
</dbReference>
<dbReference type="OrthoDB" id="4116414at2759"/>
<proteinExistence type="predicted"/>
<gene>
    <name evidence="3" type="ORF">PV08_00768</name>
</gene>
<protein>
    <recommendedName>
        <fullName evidence="5">Chitin-binding type-3 domain-containing protein</fullName>
    </recommendedName>
</protein>
<reference evidence="3 4" key="1">
    <citation type="submission" date="2015-01" db="EMBL/GenBank/DDBJ databases">
        <title>The Genome Sequence of Exophiala spinifera CBS89968.</title>
        <authorList>
            <consortium name="The Broad Institute Genomics Platform"/>
            <person name="Cuomo C."/>
            <person name="de Hoog S."/>
            <person name="Gorbushina A."/>
            <person name="Stielow B."/>
            <person name="Teixiera M."/>
            <person name="Abouelleil A."/>
            <person name="Chapman S.B."/>
            <person name="Priest M."/>
            <person name="Young S.K."/>
            <person name="Wortman J."/>
            <person name="Nusbaum C."/>
            <person name="Birren B."/>
        </authorList>
    </citation>
    <scope>NUCLEOTIDE SEQUENCE [LARGE SCALE GENOMIC DNA]</scope>
    <source>
        <strain evidence="3 4">CBS 89968</strain>
    </source>
</reference>
<organism evidence="3 4">
    <name type="scientific">Exophiala spinifera</name>
    <dbReference type="NCBI Taxonomy" id="91928"/>
    <lineage>
        <taxon>Eukaryota</taxon>
        <taxon>Fungi</taxon>
        <taxon>Dikarya</taxon>
        <taxon>Ascomycota</taxon>
        <taxon>Pezizomycotina</taxon>
        <taxon>Eurotiomycetes</taxon>
        <taxon>Chaetothyriomycetidae</taxon>
        <taxon>Chaetothyriales</taxon>
        <taxon>Herpotrichiellaceae</taxon>
        <taxon>Exophiala</taxon>
    </lineage>
</organism>
<evidence type="ECO:0008006" key="5">
    <source>
        <dbReference type="Google" id="ProtNLM"/>
    </source>
</evidence>
<evidence type="ECO:0000313" key="3">
    <source>
        <dbReference type="EMBL" id="KIW20193.1"/>
    </source>
</evidence>
<evidence type="ECO:0000313" key="4">
    <source>
        <dbReference type="Proteomes" id="UP000053328"/>
    </source>
</evidence>
<dbReference type="EMBL" id="KN847492">
    <property type="protein sequence ID" value="KIW20193.1"/>
    <property type="molecule type" value="Genomic_DNA"/>
</dbReference>
<keyword evidence="4" id="KW-1185">Reference proteome</keyword>